<name>L9ZPT6_9EURY</name>
<dbReference type="EMBL" id="AOIL01000055">
    <property type="protein sequence ID" value="ELY87173.1"/>
    <property type="molecule type" value="Genomic_DNA"/>
</dbReference>
<gene>
    <name evidence="1" type="ORF">C484_17471</name>
</gene>
<proteinExistence type="predicted"/>
<reference evidence="1 2" key="1">
    <citation type="journal article" date="2014" name="PLoS Genet.">
        <title>Phylogenetically driven sequencing of extremely halophilic archaea reveals strategies for static and dynamic osmo-response.</title>
        <authorList>
            <person name="Becker E.A."/>
            <person name="Seitzer P.M."/>
            <person name="Tritt A."/>
            <person name="Larsen D."/>
            <person name="Krusor M."/>
            <person name="Yao A.I."/>
            <person name="Wu D."/>
            <person name="Madern D."/>
            <person name="Eisen J.A."/>
            <person name="Darling A.E."/>
            <person name="Facciotti M.T."/>
        </authorList>
    </citation>
    <scope>NUCLEOTIDE SEQUENCE [LARGE SCALE GENOMIC DNA]</scope>
    <source>
        <strain evidence="1 2">DSM 12281</strain>
    </source>
</reference>
<organism evidence="1 2">
    <name type="scientific">Natrialba taiwanensis DSM 12281</name>
    <dbReference type="NCBI Taxonomy" id="1230458"/>
    <lineage>
        <taxon>Archaea</taxon>
        <taxon>Methanobacteriati</taxon>
        <taxon>Methanobacteriota</taxon>
        <taxon>Stenosarchaea group</taxon>
        <taxon>Halobacteria</taxon>
        <taxon>Halobacteriales</taxon>
        <taxon>Natrialbaceae</taxon>
        <taxon>Natrialba</taxon>
    </lineage>
</organism>
<dbReference type="Proteomes" id="UP000011648">
    <property type="component" value="Unassembled WGS sequence"/>
</dbReference>
<accession>L9ZPT6</accession>
<keyword evidence="2" id="KW-1185">Reference proteome</keyword>
<comment type="caution">
    <text evidence="1">The sequence shown here is derived from an EMBL/GenBank/DDBJ whole genome shotgun (WGS) entry which is preliminary data.</text>
</comment>
<dbReference type="AlphaFoldDB" id="L9ZPT6"/>
<evidence type="ECO:0000313" key="1">
    <source>
        <dbReference type="EMBL" id="ELY87173.1"/>
    </source>
</evidence>
<sequence>MTRRSPLSVLGVGIERLFVPGRPGTVPSSRCAVVSDRGKHRVARVRCVAVLDIRSLNSLLERETCLVSVG</sequence>
<dbReference type="STRING" id="1230458.C484_17471"/>
<protein>
    <submittedName>
        <fullName evidence="1">Uncharacterized protein</fullName>
    </submittedName>
</protein>
<evidence type="ECO:0000313" key="2">
    <source>
        <dbReference type="Proteomes" id="UP000011648"/>
    </source>
</evidence>